<comment type="function">
    <text evidence="7">Catalyzes the transfer of the enolpyruvyl moiety of phosphoenolpyruvate (PEP) to the 5-hydroxyl of shikimate-3-phosphate (S3P) to produce enolpyruvyl shikimate-3-phosphate and inorganic phosphate.</text>
</comment>
<dbReference type="OrthoDB" id="9809920at2"/>
<comment type="similarity">
    <text evidence="2 7">Belongs to the EPSP synthase family.</text>
</comment>
<comment type="subcellular location">
    <subcellularLocation>
        <location evidence="7">Cytoplasm</location>
    </subcellularLocation>
</comment>
<feature type="binding site" evidence="7">
    <location>
        <position position="30"/>
    </location>
    <ligand>
        <name>3-phosphoshikimate</name>
        <dbReference type="ChEBI" id="CHEBI:145989"/>
    </ligand>
</feature>
<feature type="binding site" evidence="7">
    <location>
        <position position="25"/>
    </location>
    <ligand>
        <name>phosphoenolpyruvate</name>
        <dbReference type="ChEBI" id="CHEBI:58702"/>
    </ligand>
</feature>
<feature type="binding site" evidence="7">
    <location>
        <position position="199"/>
    </location>
    <ligand>
        <name>3-phosphoshikimate</name>
        <dbReference type="ChEBI" id="CHEBI:145989"/>
    </ligand>
</feature>
<comment type="caution">
    <text evidence="7">Lacks conserved residue(s) required for the propagation of feature annotation.</text>
</comment>
<comment type="catalytic activity">
    <reaction evidence="6">
        <text>3-phosphoshikimate + phosphoenolpyruvate = 5-O-(1-carboxyvinyl)-3-phosphoshikimate + phosphate</text>
        <dbReference type="Rhea" id="RHEA:21256"/>
        <dbReference type="ChEBI" id="CHEBI:43474"/>
        <dbReference type="ChEBI" id="CHEBI:57701"/>
        <dbReference type="ChEBI" id="CHEBI:58702"/>
        <dbReference type="ChEBI" id="CHEBI:145989"/>
        <dbReference type="EC" id="2.5.1.19"/>
    </reaction>
    <physiologicalReaction direction="left-to-right" evidence="6">
        <dbReference type="Rhea" id="RHEA:21257"/>
    </physiologicalReaction>
</comment>
<dbReference type="InterPro" id="IPR001986">
    <property type="entry name" value="Enolpyruvate_Tfrase_dom"/>
</dbReference>
<dbReference type="GO" id="GO:0005737">
    <property type="term" value="C:cytoplasm"/>
    <property type="evidence" value="ECO:0007669"/>
    <property type="project" value="UniProtKB-SubCell"/>
</dbReference>
<evidence type="ECO:0000313" key="10">
    <source>
        <dbReference type="Proteomes" id="UP000066549"/>
    </source>
</evidence>
<reference evidence="9 10" key="1">
    <citation type="submission" date="2015-03" db="EMBL/GenBank/DDBJ databases">
        <title>Comparative analysis of the OM43 clade including a novel species from Red Sea uncovers genomic and metabolic diversity among marine methylotrophs.</title>
        <authorList>
            <person name="Jimenez-Infante F."/>
            <person name="Ngugi D.K."/>
            <person name="Vinu M."/>
            <person name="Alam I."/>
            <person name="Kamau A."/>
            <person name="Blom J."/>
            <person name="Bajic V.B."/>
            <person name="Stingl U."/>
        </authorList>
    </citation>
    <scope>NUCLEOTIDE SEQUENCE [LARGE SCALE GENOMIC DNA]</scope>
    <source>
        <strain evidence="9 10">MBRSH7</strain>
    </source>
</reference>
<dbReference type="EC" id="2.5.1.19" evidence="7"/>
<feature type="binding site" evidence="7">
    <location>
        <position position="350"/>
    </location>
    <ligand>
        <name>phosphoenolpyruvate</name>
        <dbReference type="ChEBI" id="CHEBI:58702"/>
    </ligand>
</feature>
<dbReference type="EMBL" id="CP011002">
    <property type="protein sequence ID" value="AKO65356.1"/>
    <property type="molecule type" value="Genomic_DNA"/>
</dbReference>
<evidence type="ECO:0000256" key="1">
    <source>
        <dbReference type="ARBA" id="ARBA00004811"/>
    </source>
</evidence>
<feature type="binding site" evidence="7">
    <location>
        <position position="25"/>
    </location>
    <ligand>
        <name>3-phosphoshikimate</name>
        <dbReference type="ChEBI" id="CHEBI:145989"/>
    </ligand>
</feature>
<dbReference type="CDD" id="cd01556">
    <property type="entry name" value="EPSP_synthase"/>
    <property type="match status" value="1"/>
</dbReference>
<dbReference type="GO" id="GO:0009423">
    <property type="term" value="P:chorismate biosynthetic process"/>
    <property type="evidence" value="ECO:0007669"/>
    <property type="project" value="UniProtKB-UniRule"/>
</dbReference>
<dbReference type="PANTHER" id="PTHR21090:SF5">
    <property type="entry name" value="PENTAFUNCTIONAL AROM POLYPEPTIDE"/>
    <property type="match status" value="1"/>
</dbReference>
<dbReference type="AlphaFoldDB" id="A0A0H4IWM4"/>
<dbReference type="PROSITE" id="PS00885">
    <property type="entry name" value="EPSP_SYNTHASE_2"/>
    <property type="match status" value="1"/>
</dbReference>
<feature type="binding site" evidence="7">
    <location>
        <position position="124"/>
    </location>
    <ligand>
        <name>phosphoenolpyruvate</name>
        <dbReference type="ChEBI" id="CHEBI:58702"/>
    </ligand>
</feature>
<feature type="binding site" evidence="7">
    <location>
        <position position="319"/>
    </location>
    <ligand>
        <name>3-phosphoshikimate</name>
        <dbReference type="ChEBI" id="CHEBI:145989"/>
    </ligand>
</feature>
<dbReference type="GO" id="GO:0008652">
    <property type="term" value="P:amino acid biosynthetic process"/>
    <property type="evidence" value="ECO:0007669"/>
    <property type="project" value="UniProtKB-KW"/>
</dbReference>
<dbReference type="Gene3D" id="3.65.10.10">
    <property type="entry name" value="Enolpyruvate transferase domain"/>
    <property type="match status" value="2"/>
</dbReference>
<dbReference type="InterPro" id="IPR036968">
    <property type="entry name" value="Enolpyruvate_Tfrase_sf"/>
</dbReference>
<dbReference type="Pfam" id="PF00275">
    <property type="entry name" value="EPSP_synthase"/>
    <property type="match status" value="1"/>
</dbReference>
<evidence type="ECO:0000313" key="9">
    <source>
        <dbReference type="EMBL" id="AKO65356.1"/>
    </source>
</evidence>
<protein>
    <recommendedName>
        <fullName evidence="7">3-phosphoshikimate 1-carboxyvinyltransferase</fullName>
        <ecNumber evidence="7">2.5.1.19</ecNumber>
    </recommendedName>
    <alternativeName>
        <fullName evidence="7">5-enolpyruvylshikimate-3-phosphate synthase</fullName>
        <shortName evidence="7">EPSP synthase</shortName>
        <shortName evidence="7">EPSPS</shortName>
    </alternativeName>
</protein>
<dbReference type="GO" id="GO:0003866">
    <property type="term" value="F:3-phosphoshikimate 1-carboxyvinyltransferase activity"/>
    <property type="evidence" value="ECO:0007669"/>
    <property type="project" value="UniProtKB-UniRule"/>
</dbReference>
<keyword evidence="5 7" id="KW-0057">Aromatic amino acid biosynthesis</keyword>
<sequence>MNKNLSLKLSPRSKIDGVIKPPGSKSITNRLLLLSSLCSQSISLTNHLISDDSKYMIKALEDLGVSISSDTKDKITIFGDPKKFNNSADLYLGNAGTAFRPLCALLSILGGNYRLDGVERMHERPIKDLVDSLSSIGADIKYLKNIGFPPVQVSDFKFNGKTDISIKGNISSQFLTSLLMAVPLIGQDFKLNIDGELISKPYIDITINLLKLFNVNYINHNYSSFEFNCNDNPKVYSLDSGLIDIEPDASSASYFFAAAAISGNVRVEGLNKESIQGDIQFLEVLEKMGADITYNNDSIDVRKANSLVGGQFDCIAIPDAAMTLAAMGLFTSSPVELFNINSWKVKETDRIVAMENELRKFGATVTSTDNSLKVIPPTNISDNVSVHTYDDHRIAMCFSLSCLANKSVEIQDPECVNKTYPNYFNDFLKLLS</sequence>
<dbReference type="GO" id="GO:0009073">
    <property type="term" value="P:aromatic amino acid family biosynthetic process"/>
    <property type="evidence" value="ECO:0007669"/>
    <property type="project" value="UniProtKB-KW"/>
</dbReference>
<keyword evidence="4 7" id="KW-0808">Transferase</keyword>
<dbReference type="Proteomes" id="UP000066549">
    <property type="component" value="Chromosome"/>
</dbReference>
<evidence type="ECO:0000256" key="7">
    <source>
        <dbReference type="HAMAP-Rule" id="MF_00210"/>
    </source>
</evidence>
<dbReference type="PATRIC" id="fig|1623450.3.peg.179"/>
<keyword evidence="7" id="KW-0963">Cytoplasm</keyword>
<dbReference type="NCBIfam" id="TIGR01356">
    <property type="entry name" value="aroA"/>
    <property type="match status" value="1"/>
</dbReference>
<dbReference type="PANTHER" id="PTHR21090">
    <property type="entry name" value="AROM/DEHYDROQUINATE SYNTHASE"/>
    <property type="match status" value="1"/>
</dbReference>
<name>A0A0H4IWM4_9PROT</name>
<evidence type="ECO:0000259" key="8">
    <source>
        <dbReference type="Pfam" id="PF00275"/>
    </source>
</evidence>
<feature type="binding site" evidence="7">
    <location>
        <position position="172"/>
    </location>
    <ligand>
        <name>3-phosphoshikimate</name>
        <dbReference type="ChEBI" id="CHEBI:145989"/>
    </ligand>
</feature>
<dbReference type="InterPro" id="IPR013792">
    <property type="entry name" value="RNA3'P_cycl/enolpyr_Trfase_a/b"/>
</dbReference>
<feature type="binding site" evidence="7">
    <location>
        <position position="418"/>
    </location>
    <ligand>
        <name>phosphoenolpyruvate</name>
        <dbReference type="ChEBI" id="CHEBI:58702"/>
    </ligand>
</feature>
<feature type="binding site" evidence="7">
    <location>
        <position position="171"/>
    </location>
    <ligand>
        <name>3-phosphoshikimate</name>
        <dbReference type="ChEBI" id="CHEBI:145989"/>
    </ligand>
</feature>
<keyword evidence="3 7" id="KW-0028">Amino-acid biosynthesis</keyword>
<evidence type="ECO:0000256" key="3">
    <source>
        <dbReference type="ARBA" id="ARBA00022605"/>
    </source>
</evidence>
<dbReference type="InterPro" id="IPR023193">
    <property type="entry name" value="EPSP_synthase_CS"/>
</dbReference>
<feature type="binding site" evidence="7">
    <location>
        <position position="26"/>
    </location>
    <ligand>
        <name>3-phosphoshikimate</name>
        <dbReference type="ChEBI" id="CHEBI:145989"/>
    </ligand>
</feature>
<accession>A0A0H4IWM4</accession>
<dbReference type="UniPathway" id="UPA00053">
    <property type="reaction ID" value="UER00089"/>
</dbReference>
<feature type="binding site" evidence="7">
    <location>
        <position position="96"/>
    </location>
    <ligand>
        <name>phosphoenolpyruvate</name>
        <dbReference type="ChEBI" id="CHEBI:58702"/>
    </ligand>
</feature>
<comment type="subunit">
    <text evidence="7">Monomer.</text>
</comment>
<feature type="binding site" evidence="7">
    <location>
        <position position="393"/>
    </location>
    <ligand>
        <name>phosphoenolpyruvate</name>
        <dbReference type="ChEBI" id="CHEBI:58702"/>
    </ligand>
</feature>
<dbReference type="HAMAP" id="MF_00210">
    <property type="entry name" value="EPSP_synth"/>
    <property type="match status" value="1"/>
</dbReference>
<organism evidence="9 10">
    <name type="scientific">Methylophilales bacterium MBRS-H7</name>
    <dbReference type="NCBI Taxonomy" id="1623450"/>
    <lineage>
        <taxon>Bacteria</taxon>
        <taxon>Pseudomonadati</taxon>
        <taxon>Pseudomonadota</taxon>
        <taxon>Betaproteobacteria</taxon>
        <taxon>Nitrosomonadales</taxon>
        <taxon>OM43 clade</taxon>
    </lineage>
</organism>
<evidence type="ECO:0000256" key="6">
    <source>
        <dbReference type="ARBA" id="ARBA00044633"/>
    </source>
</evidence>
<proteinExistence type="inferred from homology"/>
<dbReference type="PROSITE" id="PS00104">
    <property type="entry name" value="EPSP_SYNTHASE_1"/>
    <property type="match status" value="1"/>
</dbReference>
<evidence type="ECO:0000256" key="2">
    <source>
        <dbReference type="ARBA" id="ARBA00009948"/>
    </source>
</evidence>
<evidence type="ECO:0000256" key="5">
    <source>
        <dbReference type="ARBA" id="ARBA00023141"/>
    </source>
</evidence>
<keyword evidence="10" id="KW-1185">Reference proteome</keyword>
<feature type="domain" description="Enolpyruvate transferase" evidence="8">
    <location>
        <begin position="11"/>
        <end position="426"/>
    </location>
</feature>
<feature type="binding site" evidence="7">
    <location>
        <position position="173"/>
    </location>
    <ligand>
        <name>phosphoenolpyruvate</name>
        <dbReference type="ChEBI" id="CHEBI:58702"/>
    </ligand>
</feature>
<dbReference type="SUPFAM" id="SSF55205">
    <property type="entry name" value="EPT/RTPC-like"/>
    <property type="match status" value="1"/>
</dbReference>
<dbReference type="PIRSF" id="PIRSF000505">
    <property type="entry name" value="EPSPS"/>
    <property type="match status" value="1"/>
</dbReference>
<gene>
    <name evidence="7" type="primary">aroA</name>
    <name evidence="9" type="ORF">VI33_00875</name>
</gene>
<dbReference type="InterPro" id="IPR006264">
    <property type="entry name" value="EPSP_synthase"/>
</dbReference>
<feature type="active site" description="Proton acceptor" evidence="7">
    <location>
        <position position="319"/>
    </location>
</feature>
<comment type="pathway">
    <text evidence="1 7">Metabolic intermediate biosynthesis; chorismate biosynthesis; chorismate from D-erythrose 4-phosphate and phosphoenolpyruvate: step 6/7.</text>
</comment>
<feature type="binding site" evidence="7">
    <location>
        <position position="173"/>
    </location>
    <ligand>
        <name>3-phosphoshikimate</name>
        <dbReference type="ChEBI" id="CHEBI:145989"/>
    </ligand>
</feature>
<evidence type="ECO:0000256" key="4">
    <source>
        <dbReference type="ARBA" id="ARBA00022679"/>
    </source>
</evidence>
<feature type="binding site" evidence="7">
    <location>
        <position position="346"/>
    </location>
    <ligand>
        <name>3-phosphoshikimate</name>
        <dbReference type="ChEBI" id="CHEBI:145989"/>
    </ligand>
</feature>